<dbReference type="AlphaFoldDB" id="A0A6N8EGR6"/>
<sequence>MINSINSNVASAMQQAPRMDKSQSLSEAQQQTIKDTLANFDADNLSASDATSIAKSFSEAGIRPGTAMESAMKDLGFDAKAVGEMAGVEQSRPMGPPPGGGRHGGGGQVGQLNLSDEMMSSLNDLLEEYSSGTLEGSERESMLTEIKDILAKGAPEGGLFSFTA</sequence>
<evidence type="ECO:0000313" key="2">
    <source>
        <dbReference type="EMBL" id="MTW21564.1"/>
    </source>
</evidence>
<evidence type="ECO:0000256" key="1">
    <source>
        <dbReference type="SAM" id="MobiDB-lite"/>
    </source>
</evidence>
<gene>
    <name evidence="2" type="ORF">GJ668_10735</name>
</gene>
<reference evidence="2 3" key="1">
    <citation type="submission" date="2019-11" db="EMBL/GenBank/DDBJ databases">
        <title>Whole-genome sequence of the anaerobic purple sulfur bacterium Allochromatium palmeri DSM 15591.</title>
        <authorList>
            <person name="Kyndt J.A."/>
            <person name="Meyer T.E."/>
        </authorList>
    </citation>
    <scope>NUCLEOTIDE SEQUENCE [LARGE SCALE GENOMIC DNA]</scope>
    <source>
        <strain evidence="2 3">DSM 15591</strain>
    </source>
</reference>
<dbReference type="OrthoDB" id="6119669at2"/>
<proteinExistence type="predicted"/>
<comment type="caution">
    <text evidence="2">The sequence shown here is derived from an EMBL/GenBank/DDBJ whole genome shotgun (WGS) entry which is preliminary data.</text>
</comment>
<evidence type="ECO:0000313" key="3">
    <source>
        <dbReference type="Proteomes" id="UP000434044"/>
    </source>
</evidence>
<name>A0A6N8EGR6_9GAMM</name>
<dbReference type="EMBL" id="WNKT01000020">
    <property type="protein sequence ID" value="MTW21564.1"/>
    <property type="molecule type" value="Genomic_DNA"/>
</dbReference>
<feature type="compositionally biased region" description="Gly residues" evidence="1">
    <location>
        <begin position="100"/>
        <end position="109"/>
    </location>
</feature>
<protein>
    <submittedName>
        <fullName evidence="2">Uncharacterized protein</fullName>
    </submittedName>
</protein>
<accession>A0A6N8EGR6</accession>
<dbReference type="RefSeq" id="WP_155450146.1">
    <property type="nucleotide sequence ID" value="NZ_WNKT01000020.1"/>
</dbReference>
<feature type="region of interest" description="Disordered" evidence="1">
    <location>
        <begin position="1"/>
        <end position="30"/>
    </location>
</feature>
<feature type="region of interest" description="Disordered" evidence="1">
    <location>
        <begin position="82"/>
        <end position="112"/>
    </location>
</feature>
<feature type="compositionally biased region" description="Polar residues" evidence="1">
    <location>
        <begin position="1"/>
        <end position="14"/>
    </location>
</feature>
<keyword evidence="3" id="KW-1185">Reference proteome</keyword>
<organism evidence="2 3">
    <name type="scientific">Allochromatium palmeri</name>
    <dbReference type="NCBI Taxonomy" id="231048"/>
    <lineage>
        <taxon>Bacteria</taxon>
        <taxon>Pseudomonadati</taxon>
        <taxon>Pseudomonadota</taxon>
        <taxon>Gammaproteobacteria</taxon>
        <taxon>Chromatiales</taxon>
        <taxon>Chromatiaceae</taxon>
        <taxon>Allochromatium</taxon>
    </lineage>
</organism>
<dbReference type="Proteomes" id="UP000434044">
    <property type="component" value="Unassembled WGS sequence"/>
</dbReference>